<dbReference type="InterPro" id="IPR029055">
    <property type="entry name" value="Ntn_hydrolases_N"/>
</dbReference>
<organism evidence="2 3">
    <name type="scientific">Prochlorothrix hollandica PCC 9006 = CALU 1027</name>
    <dbReference type="NCBI Taxonomy" id="317619"/>
    <lineage>
        <taxon>Bacteria</taxon>
        <taxon>Bacillati</taxon>
        <taxon>Cyanobacteriota</taxon>
        <taxon>Cyanophyceae</taxon>
        <taxon>Prochlorotrichales</taxon>
        <taxon>Prochlorotrichaceae</taxon>
        <taxon>Prochlorothrix</taxon>
    </lineage>
</organism>
<reference evidence="2" key="1">
    <citation type="submission" date="2012-04" db="EMBL/GenBank/DDBJ databases">
        <authorList>
            <person name="Borisov I.G."/>
            <person name="Ivanikova N.V."/>
            <person name="Pinevich A.V."/>
        </authorList>
    </citation>
    <scope>NUCLEOTIDE SEQUENCE</scope>
    <source>
        <strain evidence="2">CALU 1027</strain>
    </source>
</reference>
<keyword evidence="3" id="KW-1185">Reference proteome</keyword>
<sequence>MCGISGVISTQQIAGLGLIAQRLQNALTHRGLDDRGIYFSPTQQASLIHTRLSILDRSSNS</sequence>
<dbReference type="STRING" id="317619.GCA_000332315_02831"/>
<accession>A0A0M2PQL1</accession>
<name>A0A0M2PQL1_PROHO</name>
<feature type="domain" description="Glutamine amidotransferase type-2" evidence="1">
    <location>
        <begin position="2"/>
        <end position="61"/>
    </location>
</feature>
<comment type="caution">
    <text evidence="2">The sequence shown here is derived from an EMBL/GenBank/DDBJ whole genome shotgun (WGS) entry which is preliminary data.</text>
</comment>
<dbReference type="PROSITE" id="PS51278">
    <property type="entry name" value="GATASE_TYPE_2"/>
    <property type="match status" value="1"/>
</dbReference>
<dbReference type="InterPro" id="IPR017932">
    <property type="entry name" value="GATase_2_dom"/>
</dbReference>
<evidence type="ECO:0000259" key="1">
    <source>
        <dbReference type="PROSITE" id="PS51278"/>
    </source>
</evidence>
<evidence type="ECO:0000313" key="3">
    <source>
        <dbReference type="Proteomes" id="UP000034681"/>
    </source>
</evidence>
<dbReference type="EMBL" id="AJTX02000008">
    <property type="protein sequence ID" value="KKI98519.1"/>
    <property type="molecule type" value="Genomic_DNA"/>
</dbReference>
<dbReference type="AlphaFoldDB" id="A0A0M2PQL1"/>
<dbReference type="Proteomes" id="UP000034681">
    <property type="component" value="Unassembled WGS sequence"/>
</dbReference>
<evidence type="ECO:0000313" key="2">
    <source>
        <dbReference type="EMBL" id="KKI98519.1"/>
    </source>
</evidence>
<dbReference type="OrthoDB" id="9763290at2"/>
<dbReference type="RefSeq" id="WP_016922967.1">
    <property type="nucleotide sequence ID" value="NZ_KB235938.1"/>
</dbReference>
<gene>
    <name evidence="2" type="ORF">PROH_19115</name>
</gene>
<dbReference type="Gene3D" id="3.60.20.10">
    <property type="entry name" value="Glutamine Phosphoribosylpyrophosphate, subunit 1, domain 1"/>
    <property type="match status" value="1"/>
</dbReference>
<protein>
    <recommendedName>
        <fullName evidence="1">Glutamine amidotransferase type-2 domain-containing protein</fullName>
    </recommendedName>
</protein>
<proteinExistence type="predicted"/>
<dbReference type="SUPFAM" id="SSF56235">
    <property type="entry name" value="N-terminal nucleophile aminohydrolases (Ntn hydrolases)"/>
    <property type="match status" value="1"/>
</dbReference>